<feature type="transmembrane region" description="Helical" evidence="7">
    <location>
        <begin position="242"/>
        <end position="264"/>
    </location>
</feature>
<feature type="transmembrane region" description="Helical" evidence="7">
    <location>
        <begin position="16"/>
        <end position="39"/>
    </location>
</feature>
<keyword evidence="5 7" id="KW-1133">Transmembrane helix</keyword>
<dbReference type="InterPro" id="IPR011527">
    <property type="entry name" value="ABC1_TM_dom"/>
</dbReference>
<evidence type="ECO:0000256" key="3">
    <source>
        <dbReference type="ARBA" id="ARBA00022741"/>
    </source>
</evidence>
<evidence type="ECO:0000256" key="6">
    <source>
        <dbReference type="ARBA" id="ARBA00023136"/>
    </source>
</evidence>
<dbReference type="OrthoDB" id="9806127at2"/>
<comment type="subcellular location">
    <subcellularLocation>
        <location evidence="1">Cell membrane</location>
        <topology evidence="1">Multi-pass membrane protein</topology>
    </subcellularLocation>
</comment>
<dbReference type="GO" id="GO:0005886">
    <property type="term" value="C:plasma membrane"/>
    <property type="evidence" value="ECO:0007669"/>
    <property type="project" value="UniProtKB-SubCell"/>
</dbReference>
<evidence type="ECO:0000313" key="10">
    <source>
        <dbReference type="EMBL" id="GAC16430.1"/>
    </source>
</evidence>
<feature type="transmembrane region" description="Helical" evidence="7">
    <location>
        <begin position="51"/>
        <end position="73"/>
    </location>
</feature>
<feature type="transmembrane region" description="Helical" evidence="7">
    <location>
        <begin position="126"/>
        <end position="151"/>
    </location>
</feature>
<dbReference type="AlphaFoldDB" id="K6YYZ6"/>
<dbReference type="PROSITE" id="PS00211">
    <property type="entry name" value="ABC_TRANSPORTER_1"/>
    <property type="match status" value="1"/>
</dbReference>
<evidence type="ECO:0000259" key="9">
    <source>
        <dbReference type="PROSITE" id="PS50929"/>
    </source>
</evidence>
<dbReference type="PROSITE" id="PS50929">
    <property type="entry name" value="ABC_TM1F"/>
    <property type="match status" value="1"/>
</dbReference>
<dbReference type="InterPro" id="IPR003439">
    <property type="entry name" value="ABC_transporter-like_ATP-bd"/>
</dbReference>
<organism evidence="10 11">
    <name type="scientific">Aliiglaciecola lipolytica E3</name>
    <dbReference type="NCBI Taxonomy" id="1127673"/>
    <lineage>
        <taxon>Bacteria</taxon>
        <taxon>Pseudomonadati</taxon>
        <taxon>Pseudomonadota</taxon>
        <taxon>Gammaproteobacteria</taxon>
        <taxon>Alteromonadales</taxon>
        <taxon>Alteromonadaceae</taxon>
        <taxon>Aliiglaciecola</taxon>
    </lineage>
</organism>
<dbReference type="PANTHER" id="PTHR43394:SF1">
    <property type="entry name" value="ATP-BINDING CASSETTE SUB-FAMILY B MEMBER 10, MITOCHONDRIAL"/>
    <property type="match status" value="1"/>
</dbReference>
<evidence type="ECO:0000313" key="11">
    <source>
        <dbReference type="Proteomes" id="UP000006334"/>
    </source>
</evidence>
<dbReference type="SUPFAM" id="SSF52540">
    <property type="entry name" value="P-loop containing nucleoside triphosphate hydrolases"/>
    <property type="match status" value="1"/>
</dbReference>
<protein>
    <recommendedName>
        <fullName evidence="12">ABC transporter ATP-binding protein</fullName>
    </recommendedName>
</protein>
<keyword evidence="2 7" id="KW-0812">Transmembrane</keyword>
<evidence type="ECO:0008006" key="12">
    <source>
        <dbReference type="Google" id="ProtNLM"/>
    </source>
</evidence>
<dbReference type="PROSITE" id="PS50893">
    <property type="entry name" value="ABC_TRANSPORTER_2"/>
    <property type="match status" value="1"/>
</dbReference>
<comment type="caution">
    <text evidence="10">The sequence shown here is derived from an EMBL/GenBank/DDBJ whole genome shotgun (WGS) entry which is preliminary data.</text>
</comment>
<feature type="transmembrane region" description="Helical" evidence="7">
    <location>
        <begin position="276"/>
        <end position="297"/>
    </location>
</feature>
<accession>K6YYZ6</accession>
<proteinExistence type="predicted"/>
<dbReference type="STRING" id="1127673.GLIP_3819"/>
<dbReference type="SMART" id="SM00382">
    <property type="entry name" value="AAA"/>
    <property type="match status" value="1"/>
</dbReference>
<dbReference type="Gene3D" id="3.40.50.300">
    <property type="entry name" value="P-loop containing nucleotide triphosphate hydrolases"/>
    <property type="match status" value="1"/>
</dbReference>
<dbReference type="eggNOG" id="COG1132">
    <property type="taxonomic scope" value="Bacteria"/>
</dbReference>
<dbReference type="SUPFAM" id="SSF90123">
    <property type="entry name" value="ABC transporter transmembrane region"/>
    <property type="match status" value="1"/>
</dbReference>
<keyword evidence="3" id="KW-0547">Nucleotide-binding</keyword>
<keyword evidence="6 7" id="KW-0472">Membrane</keyword>
<dbReference type="InterPro" id="IPR039421">
    <property type="entry name" value="Type_1_exporter"/>
</dbReference>
<dbReference type="Proteomes" id="UP000006334">
    <property type="component" value="Unassembled WGS sequence"/>
</dbReference>
<dbReference type="GO" id="GO:0015421">
    <property type="term" value="F:ABC-type oligopeptide transporter activity"/>
    <property type="evidence" value="ECO:0007669"/>
    <property type="project" value="TreeGrafter"/>
</dbReference>
<keyword evidence="11" id="KW-1185">Reference proteome</keyword>
<reference evidence="10 11" key="1">
    <citation type="journal article" date="2017" name="Antonie Van Leeuwenhoek">
        <title>Rhizobium rhizosphaerae sp. nov., a novel species isolated from rice rhizosphere.</title>
        <authorList>
            <person name="Zhao J.J."/>
            <person name="Zhang J."/>
            <person name="Zhang R.J."/>
            <person name="Zhang C.W."/>
            <person name="Yin H.Q."/>
            <person name="Zhang X.X."/>
        </authorList>
    </citation>
    <scope>NUCLEOTIDE SEQUENCE [LARGE SCALE GENOMIC DNA]</scope>
    <source>
        <strain evidence="10 11">E3</strain>
    </source>
</reference>
<keyword evidence="4" id="KW-0067">ATP-binding</keyword>
<dbReference type="PANTHER" id="PTHR43394">
    <property type="entry name" value="ATP-DEPENDENT PERMEASE MDL1, MITOCHONDRIAL"/>
    <property type="match status" value="1"/>
</dbReference>
<feature type="transmembrane region" description="Helical" evidence="7">
    <location>
        <begin position="157"/>
        <end position="177"/>
    </location>
</feature>
<dbReference type="GO" id="GO:0016887">
    <property type="term" value="F:ATP hydrolysis activity"/>
    <property type="evidence" value="ECO:0007669"/>
    <property type="project" value="InterPro"/>
</dbReference>
<name>K6YYZ6_9ALTE</name>
<dbReference type="InterPro" id="IPR027417">
    <property type="entry name" value="P-loop_NTPase"/>
</dbReference>
<evidence type="ECO:0000256" key="5">
    <source>
        <dbReference type="ARBA" id="ARBA00022989"/>
    </source>
</evidence>
<evidence type="ECO:0000256" key="4">
    <source>
        <dbReference type="ARBA" id="ARBA00022840"/>
    </source>
</evidence>
<feature type="domain" description="ABC transmembrane type-1" evidence="9">
    <location>
        <begin position="19"/>
        <end position="302"/>
    </location>
</feature>
<gene>
    <name evidence="10" type="ORF">GLIP_3819</name>
</gene>
<dbReference type="Gene3D" id="1.20.1560.10">
    <property type="entry name" value="ABC transporter type 1, transmembrane domain"/>
    <property type="match status" value="1"/>
</dbReference>
<dbReference type="Pfam" id="PF00664">
    <property type="entry name" value="ABC_membrane"/>
    <property type="match status" value="1"/>
</dbReference>
<dbReference type="RefSeq" id="WP_008846232.1">
    <property type="nucleotide sequence ID" value="NZ_BAEN01000071.1"/>
</dbReference>
<dbReference type="InterPro" id="IPR036640">
    <property type="entry name" value="ABC1_TM_sf"/>
</dbReference>
<evidence type="ECO:0000259" key="8">
    <source>
        <dbReference type="PROSITE" id="PS50893"/>
    </source>
</evidence>
<dbReference type="Pfam" id="PF00005">
    <property type="entry name" value="ABC_tran"/>
    <property type="match status" value="1"/>
</dbReference>
<dbReference type="GO" id="GO:0005524">
    <property type="term" value="F:ATP binding"/>
    <property type="evidence" value="ECO:0007669"/>
    <property type="project" value="UniProtKB-KW"/>
</dbReference>
<evidence type="ECO:0000256" key="1">
    <source>
        <dbReference type="ARBA" id="ARBA00004651"/>
    </source>
</evidence>
<dbReference type="InterPro" id="IPR003593">
    <property type="entry name" value="AAA+_ATPase"/>
</dbReference>
<dbReference type="InterPro" id="IPR017871">
    <property type="entry name" value="ABC_transporter-like_CS"/>
</dbReference>
<feature type="domain" description="ABC transporter" evidence="8">
    <location>
        <begin position="335"/>
        <end position="553"/>
    </location>
</feature>
<dbReference type="EMBL" id="BAEN01000071">
    <property type="protein sequence ID" value="GAC16430.1"/>
    <property type="molecule type" value="Genomic_DNA"/>
</dbReference>
<evidence type="ECO:0000256" key="7">
    <source>
        <dbReference type="SAM" id="Phobius"/>
    </source>
</evidence>
<sequence length="553" mass="60542">MSFLSLFNLLRYHKTALSLAVILMIAESVISLAIPYFIGQFSTSILDEQNVFGWSITQICLAWIVLIILQAGLRFESTFRTNIVGAEVLNDLSCRLYDHVQMLPMAYFSNRKKGEILSLISNDANVLSYFLSGVLTGLVPAALLVLGAIFMMAQINLSIALIIIVTVPVFLVAIKIVGRTIRPISEQVIKHQAGAIAIATENFGSMQLVKAFNRQGIESKKFRQNANQVLNLRARLLRIQALISPLIQMIISIGIVFIVVVSALHYQAGELSIPDLITLLMYGLVFAKPMSSFAGLYSQLQQARGSSTRILDVFNVSPESDDKARFDLKCQQGFIQFNDVSFAYKSAEPVLSNVNVTFESGSTNVIIGQNGAGKTSLIHLLMRFMEPNSGTILIDEQNIADCSLVSLRKSIGLVSQDIALCDGNILDNIAYGLPQASEAEIVEAAQLAGADNFISGLKEGYYTQVGENGVLLSGGQRQRISLARALLINPQILLFDERTSFADVAGKHEFTHLLAHSLKEKTIIIVTHDQQLCDVADKIYKIESGVLGTRAHA</sequence>
<evidence type="ECO:0000256" key="2">
    <source>
        <dbReference type="ARBA" id="ARBA00022692"/>
    </source>
</evidence>